<dbReference type="EMBL" id="VTWS01000013">
    <property type="protein sequence ID" value="KAA9341191.1"/>
    <property type="molecule type" value="Genomic_DNA"/>
</dbReference>
<name>A0A5N1J929_9BACT</name>
<dbReference type="InterPro" id="IPR001387">
    <property type="entry name" value="Cro/C1-type_HTH"/>
</dbReference>
<evidence type="ECO:0000313" key="2">
    <source>
        <dbReference type="Proteomes" id="UP000326344"/>
    </source>
</evidence>
<dbReference type="GO" id="GO:0003677">
    <property type="term" value="F:DNA binding"/>
    <property type="evidence" value="ECO:0007669"/>
    <property type="project" value="InterPro"/>
</dbReference>
<accession>A0A5N1J929</accession>
<sequence length="141" mass="16115">MINETVGKRLIYLRKDLGRRQGEELSVNDVAQKMGIERHTLSRLENGSKGTIESFVTALRFYRKQGYNQEWILEDNNANTPMVVPSSGQMLAVVRTLNKIKECVTDYSAELEEQLKNLGFDAVEIRNFHKDSELVLPVELS</sequence>
<dbReference type="SUPFAM" id="SSF47413">
    <property type="entry name" value="lambda repressor-like DNA-binding domains"/>
    <property type="match status" value="1"/>
</dbReference>
<dbReference type="CDD" id="cd00093">
    <property type="entry name" value="HTH_XRE"/>
    <property type="match status" value="1"/>
</dbReference>
<dbReference type="Gene3D" id="1.10.260.40">
    <property type="entry name" value="lambda repressor-like DNA-binding domains"/>
    <property type="match status" value="1"/>
</dbReference>
<comment type="caution">
    <text evidence="1">The sequence shown here is derived from an EMBL/GenBank/DDBJ whole genome shotgun (WGS) entry which is preliminary data.</text>
</comment>
<gene>
    <name evidence="1" type="ORF">F0P93_30620</name>
</gene>
<proteinExistence type="predicted"/>
<organism evidence="1 2">
    <name type="scientific">Larkinella humicola</name>
    <dbReference type="NCBI Taxonomy" id="2607654"/>
    <lineage>
        <taxon>Bacteria</taxon>
        <taxon>Pseudomonadati</taxon>
        <taxon>Bacteroidota</taxon>
        <taxon>Cytophagia</taxon>
        <taxon>Cytophagales</taxon>
        <taxon>Spirosomataceae</taxon>
        <taxon>Larkinella</taxon>
    </lineage>
</organism>
<dbReference type="RefSeq" id="WP_150881599.1">
    <property type="nucleotide sequence ID" value="NZ_VTWS01000013.1"/>
</dbReference>
<reference evidence="1 2" key="1">
    <citation type="submission" date="2019-09" db="EMBL/GenBank/DDBJ databases">
        <title>Genome Sequence of Larkinella sp MA1.</title>
        <authorList>
            <person name="Srinivasan S."/>
        </authorList>
    </citation>
    <scope>NUCLEOTIDE SEQUENCE [LARGE SCALE GENOMIC DNA]</scope>
    <source>
        <strain evidence="1 2">MA1</strain>
    </source>
</reference>
<keyword evidence="2" id="KW-1185">Reference proteome</keyword>
<evidence type="ECO:0000313" key="1">
    <source>
        <dbReference type="EMBL" id="KAA9341191.1"/>
    </source>
</evidence>
<protein>
    <submittedName>
        <fullName evidence="1">Helix-turn-helix transcriptional regulator</fullName>
    </submittedName>
</protein>
<dbReference type="InterPro" id="IPR010982">
    <property type="entry name" value="Lambda_DNA-bd_dom_sf"/>
</dbReference>
<dbReference type="Proteomes" id="UP000326344">
    <property type="component" value="Unassembled WGS sequence"/>
</dbReference>
<dbReference type="AlphaFoldDB" id="A0A5N1J929"/>